<dbReference type="EMBL" id="BK015689">
    <property type="protein sequence ID" value="DAE19987.1"/>
    <property type="molecule type" value="Genomic_DNA"/>
</dbReference>
<evidence type="ECO:0000313" key="1">
    <source>
        <dbReference type="EMBL" id="DAE19987.1"/>
    </source>
</evidence>
<proteinExistence type="predicted"/>
<protein>
    <submittedName>
        <fullName evidence="1">Uncharacterized protein</fullName>
    </submittedName>
</protein>
<name>A0A8S5QMF1_9CAUD</name>
<accession>A0A8S5QMF1</accession>
<reference evidence="1" key="1">
    <citation type="journal article" date="2021" name="Proc. Natl. Acad. Sci. U.S.A.">
        <title>A Catalog of Tens of Thousands of Viruses from Human Metagenomes Reveals Hidden Associations with Chronic Diseases.</title>
        <authorList>
            <person name="Tisza M.J."/>
            <person name="Buck C.B."/>
        </authorList>
    </citation>
    <scope>NUCLEOTIDE SEQUENCE</scope>
    <source>
        <strain evidence="1">CtYsL76</strain>
    </source>
</reference>
<sequence length="32" mass="4101">MEYMVLIHMLRKYGDIIQMDFKLYLIRLYKDF</sequence>
<organism evidence="1">
    <name type="scientific">CrAss-like virus sp. ctYsL76</name>
    <dbReference type="NCBI Taxonomy" id="2826826"/>
    <lineage>
        <taxon>Viruses</taxon>
        <taxon>Duplodnaviria</taxon>
        <taxon>Heunggongvirae</taxon>
        <taxon>Uroviricota</taxon>
        <taxon>Caudoviricetes</taxon>
        <taxon>Crassvirales</taxon>
    </lineage>
</organism>